<dbReference type="InterPro" id="IPR002668">
    <property type="entry name" value="CNT_N_dom"/>
</dbReference>
<keyword evidence="1" id="KW-0812">Transmembrane</keyword>
<dbReference type="EMBL" id="PIDS01000208">
    <property type="protein sequence ID" value="PLL42179.1"/>
    <property type="molecule type" value="Genomic_DNA"/>
</dbReference>
<feature type="domain" description="Nucleoside transporter/FeoB GTPase Gate" evidence="3">
    <location>
        <begin position="91"/>
        <end position="157"/>
    </location>
</feature>
<protein>
    <submittedName>
        <fullName evidence="4">NupC/NupG family nucleoside CNT transporter</fullName>
    </submittedName>
</protein>
<dbReference type="AlphaFoldDB" id="A0A2J4RFT1"/>
<reference evidence="4 5" key="2">
    <citation type="submission" date="2018-01" db="EMBL/GenBank/DDBJ databases">
        <title>Genomic study of Klebsiella pneumoniae.</title>
        <authorList>
            <person name="Yang Y."/>
            <person name="Bicalho R."/>
        </authorList>
    </citation>
    <scope>NUCLEOTIDE SEQUENCE [LARGE SCALE GENOMIC DNA]</scope>
    <source>
        <strain evidence="4 5">A11</strain>
    </source>
</reference>
<feature type="transmembrane region" description="Helical" evidence="1">
    <location>
        <begin position="86"/>
        <end position="108"/>
    </location>
</feature>
<dbReference type="GO" id="GO:0015213">
    <property type="term" value="F:uridine transmembrane transporter activity"/>
    <property type="evidence" value="ECO:0007669"/>
    <property type="project" value="TreeGrafter"/>
</dbReference>
<evidence type="ECO:0000256" key="1">
    <source>
        <dbReference type="SAM" id="Phobius"/>
    </source>
</evidence>
<dbReference type="GO" id="GO:0005886">
    <property type="term" value="C:plasma membrane"/>
    <property type="evidence" value="ECO:0007669"/>
    <property type="project" value="TreeGrafter"/>
</dbReference>
<reference evidence="4 5" key="1">
    <citation type="submission" date="2017-11" db="EMBL/GenBank/DDBJ databases">
        <authorList>
            <person name="Han C.G."/>
        </authorList>
    </citation>
    <scope>NUCLEOTIDE SEQUENCE [LARGE SCALE GENOMIC DNA]</scope>
    <source>
        <strain evidence="4 5">A11</strain>
    </source>
</reference>
<feature type="domain" description="Concentrative nucleoside transporter N-terminal" evidence="2">
    <location>
        <begin position="9"/>
        <end position="82"/>
    </location>
</feature>
<keyword evidence="1" id="KW-1133">Transmembrane helix</keyword>
<evidence type="ECO:0000259" key="3">
    <source>
        <dbReference type="Pfam" id="PF07670"/>
    </source>
</evidence>
<gene>
    <name evidence="4" type="ORF">CWN50_08720</name>
</gene>
<dbReference type="PANTHER" id="PTHR10590">
    <property type="entry name" value="SODIUM/NUCLEOSIDE COTRANSPORTER"/>
    <property type="match status" value="1"/>
</dbReference>
<dbReference type="GO" id="GO:0015212">
    <property type="term" value="F:cytidine transmembrane transporter activity"/>
    <property type="evidence" value="ECO:0007669"/>
    <property type="project" value="TreeGrafter"/>
</dbReference>
<dbReference type="PANTHER" id="PTHR10590:SF21">
    <property type="entry name" value="NUCLEOSIDE PERMEASE NUPC"/>
    <property type="match status" value="1"/>
</dbReference>
<proteinExistence type="predicted"/>
<dbReference type="InterPro" id="IPR011642">
    <property type="entry name" value="Gate_dom"/>
</dbReference>
<dbReference type="Proteomes" id="UP000234505">
    <property type="component" value="Unassembled WGS sequence"/>
</dbReference>
<sequence length="168" mass="18745">MTQFLHFLLALVVILALAWLASYDRKKIRIRYIIQLIIIEVALAFFFLHAESGLWLVKNIASFFESLLGFAAEGTNFVFGGMSEKGLAFIFLGVLCPIVFISALIGILQHWRILPIFIRLIGTLLSKVNGMGKLESFNAVSSLILGQSENFIAYKGVLGDLSSRRLFT</sequence>
<accession>A0A2J4RFT1</accession>
<feature type="transmembrane region" description="Helical" evidence="1">
    <location>
        <begin position="30"/>
        <end position="48"/>
    </location>
</feature>
<evidence type="ECO:0000313" key="5">
    <source>
        <dbReference type="Proteomes" id="UP000234505"/>
    </source>
</evidence>
<evidence type="ECO:0000313" key="4">
    <source>
        <dbReference type="EMBL" id="PLL42179.1"/>
    </source>
</evidence>
<comment type="caution">
    <text evidence="4">The sequence shown here is derived from an EMBL/GenBank/DDBJ whole genome shotgun (WGS) entry which is preliminary data.</text>
</comment>
<organism evidence="4 5">
    <name type="scientific">Klebsiella michiganensis</name>
    <dbReference type="NCBI Taxonomy" id="1134687"/>
    <lineage>
        <taxon>Bacteria</taxon>
        <taxon>Pseudomonadati</taxon>
        <taxon>Pseudomonadota</taxon>
        <taxon>Gammaproteobacteria</taxon>
        <taxon>Enterobacterales</taxon>
        <taxon>Enterobacteriaceae</taxon>
        <taxon>Klebsiella/Raoultella group</taxon>
        <taxon>Klebsiella</taxon>
    </lineage>
</organism>
<dbReference type="GO" id="GO:0015506">
    <property type="term" value="F:nucleoside:proton symporter activity"/>
    <property type="evidence" value="ECO:0007669"/>
    <property type="project" value="TreeGrafter"/>
</dbReference>
<keyword evidence="1" id="KW-0472">Membrane</keyword>
<dbReference type="InterPro" id="IPR008276">
    <property type="entry name" value="C_nuclsd_transpt"/>
</dbReference>
<feature type="non-terminal residue" evidence="4">
    <location>
        <position position="168"/>
    </location>
</feature>
<evidence type="ECO:0000259" key="2">
    <source>
        <dbReference type="Pfam" id="PF01773"/>
    </source>
</evidence>
<name>A0A2J4RFT1_9ENTR</name>
<dbReference type="Pfam" id="PF01773">
    <property type="entry name" value="Nucleos_tra2_N"/>
    <property type="match status" value="1"/>
</dbReference>
<dbReference type="Pfam" id="PF07670">
    <property type="entry name" value="Gate"/>
    <property type="match status" value="1"/>
</dbReference>